<keyword evidence="2" id="KW-1185">Reference proteome</keyword>
<name>A0ABR0NME0_GOSAR</name>
<evidence type="ECO:0000313" key="1">
    <source>
        <dbReference type="EMBL" id="KAK5802106.1"/>
    </source>
</evidence>
<accession>A0ABR0NME0</accession>
<sequence>MAVKIDLEKAYDKVHWDFIRASFKDARIPDMLISVIISVISSSTMQLLWNGVPMQKFKPTRGIWQRYNLEAVKIIQDSSLTSSNSVLIRHIHILLVNVELWIIQHVPEDRNKVIDCLAKMTFDTNNGLKIFEVILREVLALLLFKHIIVLLKELLCS</sequence>
<reference evidence="1 2" key="1">
    <citation type="submission" date="2023-03" db="EMBL/GenBank/DDBJ databases">
        <title>WGS of Gossypium arboreum.</title>
        <authorList>
            <person name="Yu D."/>
        </authorList>
    </citation>
    <scope>NUCLEOTIDE SEQUENCE [LARGE SCALE GENOMIC DNA]</scope>
    <source>
        <tissue evidence="1">Leaf</tissue>
    </source>
</reference>
<dbReference type="EMBL" id="JARKNE010000009">
    <property type="protein sequence ID" value="KAK5802106.1"/>
    <property type="molecule type" value="Genomic_DNA"/>
</dbReference>
<evidence type="ECO:0008006" key="3">
    <source>
        <dbReference type="Google" id="ProtNLM"/>
    </source>
</evidence>
<comment type="caution">
    <text evidence="1">The sequence shown here is derived from an EMBL/GenBank/DDBJ whole genome shotgun (WGS) entry which is preliminary data.</text>
</comment>
<organism evidence="1 2">
    <name type="scientific">Gossypium arboreum</name>
    <name type="common">Tree cotton</name>
    <name type="synonym">Gossypium nanking</name>
    <dbReference type="NCBI Taxonomy" id="29729"/>
    <lineage>
        <taxon>Eukaryota</taxon>
        <taxon>Viridiplantae</taxon>
        <taxon>Streptophyta</taxon>
        <taxon>Embryophyta</taxon>
        <taxon>Tracheophyta</taxon>
        <taxon>Spermatophyta</taxon>
        <taxon>Magnoliopsida</taxon>
        <taxon>eudicotyledons</taxon>
        <taxon>Gunneridae</taxon>
        <taxon>Pentapetalae</taxon>
        <taxon>rosids</taxon>
        <taxon>malvids</taxon>
        <taxon>Malvales</taxon>
        <taxon>Malvaceae</taxon>
        <taxon>Malvoideae</taxon>
        <taxon>Gossypium</taxon>
    </lineage>
</organism>
<protein>
    <recommendedName>
        <fullName evidence="3">Reverse transcriptase</fullName>
    </recommendedName>
</protein>
<evidence type="ECO:0000313" key="2">
    <source>
        <dbReference type="Proteomes" id="UP001358586"/>
    </source>
</evidence>
<gene>
    <name evidence="1" type="ORF">PVK06_029688</name>
</gene>
<dbReference type="Proteomes" id="UP001358586">
    <property type="component" value="Chromosome 9"/>
</dbReference>
<proteinExistence type="predicted"/>